<dbReference type="EMBL" id="BMAU01021426">
    <property type="protein sequence ID" value="GFY34605.1"/>
    <property type="molecule type" value="Genomic_DNA"/>
</dbReference>
<gene>
    <name evidence="2" type="primary">POL_1182</name>
    <name evidence="2" type="ORF">TNCV_1372961</name>
</gene>
<evidence type="ECO:0000256" key="1">
    <source>
        <dbReference type="SAM" id="MobiDB-lite"/>
    </source>
</evidence>
<sequence length="191" mass="21469">MEINGIDRVCLRDSGSSIDVCSRSWINEDDLLGEYVWLKSPLDEICHCLPLAKIKIKTKKGEFYTKAAIKQDSSDNDLYLLGNRTAELLESDEQGVHLVNAVVTRSKQKRFSPEKEKEANEAEFELTDSPSEGGEDDSFIIPAFEGEGGKSLAKVNGVEFKEEQRKCPDLKPLWDKAQTGIDKEFRVIRGN</sequence>
<accession>A0A8X7BKI8</accession>
<protein>
    <submittedName>
        <fullName evidence="2">Retrovirus-related Pol polyprotein from transposon 412</fullName>
    </submittedName>
</protein>
<reference evidence="2" key="1">
    <citation type="submission" date="2020-08" db="EMBL/GenBank/DDBJ databases">
        <title>Multicomponent nature underlies the extraordinary mechanical properties of spider dragline silk.</title>
        <authorList>
            <person name="Kono N."/>
            <person name="Nakamura H."/>
            <person name="Mori M."/>
            <person name="Yoshida Y."/>
            <person name="Ohtoshi R."/>
            <person name="Malay A.D."/>
            <person name="Moran D.A.P."/>
            <person name="Tomita M."/>
            <person name="Numata K."/>
            <person name="Arakawa K."/>
        </authorList>
    </citation>
    <scope>NUCLEOTIDE SEQUENCE</scope>
</reference>
<name>A0A8X7BKI8_TRICX</name>
<proteinExistence type="predicted"/>
<feature type="region of interest" description="Disordered" evidence="1">
    <location>
        <begin position="109"/>
        <end position="140"/>
    </location>
</feature>
<comment type="caution">
    <text evidence="2">The sequence shown here is derived from an EMBL/GenBank/DDBJ whole genome shotgun (WGS) entry which is preliminary data.</text>
</comment>
<dbReference type="AlphaFoldDB" id="A0A8X7BKI8"/>
<feature type="compositionally biased region" description="Basic and acidic residues" evidence="1">
    <location>
        <begin position="111"/>
        <end position="120"/>
    </location>
</feature>
<keyword evidence="3" id="KW-1185">Reference proteome</keyword>
<evidence type="ECO:0000313" key="2">
    <source>
        <dbReference type="EMBL" id="GFY34605.1"/>
    </source>
</evidence>
<dbReference type="Proteomes" id="UP000887159">
    <property type="component" value="Unassembled WGS sequence"/>
</dbReference>
<evidence type="ECO:0000313" key="3">
    <source>
        <dbReference type="Proteomes" id="UP000887159"/>
    </source>
</evidence>
<organism evidence="2 3">
    <name type="scientific">Trichonephila clavipes</name>
    <name type="common">Golden silk orbweaver</name>
    <name type="synonym">Nephila clavipes</name>
    <dbReference type="NCBI Taxonomy" id="2585209"/>
    <lineage>
        <taxon>Eukaryota</taxon>
        <taxon>Metazoa</taxon>
        <taxon>Ecdysozoa</taxon>
        <taxon>Arthropoda</taxon>
        <taxon>Chelicerata</taxon>
        <taxon>Arachnida</taxon>
        <taxon>Araneae</taxon>
        <taxon>Araneomorphae</taxon>
        <taxon>Entelegynae</taxon>
        <taxon>Araneoidea</taxon>
        <taxon>Nephilidae</taxon>
        <taxon>Trichonephila</taxon>
    </lineage>
</organism>